<feature type="compositionally biased region" description="Basic and acidic residues" evidence="1">
    <location>
        <begin position="54"/>
        <end position="67"/>
    </location>
</feature>
<evidence type="ECO:0000313" key="2">
    <source>
        <dbReference type="EMBL" id="KAK8164028.1"/>
    </source>
</evidence>
<keyword evidence="3" id="KW-1185">Reference proteome</keyword>
<comment type="caution">
    <text evidence="2">The sequence shown here is derived from an EMBL/GenBank/DDBJ whole genome shotgun (WGS) entry which is preliminary data.</text>
</comment>
<evidence type="ECO:0000313" key="3">
    <source>
        <dbReference type="Proteomes" id="UP001456524"/>
    </source>
</evidence>
<evidence type="ECO:0000256" key="1">
    <source>
        <dbReference type="SAM" id="MobiDB-lite"/>
    </source>
</evidence>
<reference evidence="2 3" key="1">
    <citation type="journal article" date="2022" name="G3 (Bethesda)">
        <title>Enemy or ally: a genomic approach to elucidate the lifestyle of Phyllosticta citrichinaensis.</title>
        <authorList>
            <person name="Buijs V.A."/>
            <person name="Groenewald J.Z."/>
            <person name="Haridas S."/>
            <person name="LaButti K.M."/>
            <person name="Lipzen A."/>
            <person name="Martin F.M."/>
            <person name="Barry K."/>
            <person name="Grigoriev I.V."/>
            <person name="Crous P.W."/>
            <person name="Seidl M.F."/>
        </authorList>
    </citation>
    <scope>NUCLEOTIDE SEQUENCE [LARGE SCALE GENOMIC DNA]</scope>
    <source>
        <strain evidence="2 3">CBS 129764</strain>
    </source>
</reference>
<proteinExistence type="predicted"/>
<protein>
    <submittedName>
        <fullName evidence="2">Uncharacterized protein</fullName>
    </submittedName>
</protein>
<organism evidence="2 3">
    <name type="scientific">Phyllosticta citrichinensis</name>
    <dbReference type="NCBI Taxonomy" id="1130410"/>
    <lineage>
        <taxon>Eukaryota</taxon>
        <taxon>Fungi</taxon>
        <taxon>Dikarya</taxon>
        <taxon>Ascomycota</taxon>
        <taxon>Pezizomycotina</taxon>
        <taxon>Dothideomycetes</taxon>
        <taxon>Dothideomycetes incertae sedis</taxon>
        <taxon>Botryosphaeriales</taxon>
        <taxon>Phyllostictaceae</taxon>
        <taxon>Phyllosticta</taxon>
    </lineage>
</organism>
<feature type="region of interest" description="Disordered" evidence="1">
    <location>
        <begin position="29"/>
        <end position="72"/>
    </location>
</feature>
<name>A0ABR1XQT9_9PEZI</name>
<dbReference type="Proteomes" id="UP001456524">
    <property type="component" value="Unassembled WGS sequence"/>
</dbReference>
<sequence>MHGSFSSSSLAYARIACPFGGALDRCRPTGQPQDNVERQPSQSLSCCHRPRASWRKEGEKEKKREKGNCFGGPSGAANHRSWTLAAASRPLALLIRTLASRLSTLKLHPPSNTVVHTNRPGFRCRVSFKVADRHMYGKAPANRRRPPCQTRFRVLFPFTSSAIRTSSARPAGQPASQPALLVGQRHRGFQGGELSLTSPFHLASASFALHSSSFMPLSPQRSITLLLLPFGHR</sequence>
<accession>A0ABR1XQT9</accession>
<gene>
    <name evidence="2" type="ORF">IWX90DRAFT_247134</name>
</gene>
<feature type="compositionally biased region" description="Polar residues" evidence="1">
    <location>
        <begin position="30"/>
        <end position="45"/>
    </location>
</feature>
<dbReference type="EMBL" id="JBBWUH010000006">
    <property type="protein sequence ID" value="KAK8164028.1"/>
    <property type="molecule type" value="Genomic_DNA"/>
</dbReference>